<reference evidence="10" key="1">
    <citation type="submission" date="2021-01" db="EMBL/GenBank/DDBJ databases">
        <authorList>
            <person name="Corre E."/>
            <person name="Pelletier E."/>
            <person name="Niang G."/>
            <person name="Scheremetjew M."/>
            <person name="Finn R."/>
            <person name="Kale V."/>
            <person name="Holt S."/>
            <person name="Cochrane G."/>
            <person name="Meng A."/>
            <person name="Brown T."/>
            <person name="Cohen L."/>
        </authorList>
    </citation>
    <scope>NUCLEOTIDE SEQUENCE</scope>
    <source>
        <strain evidence="10">CCMP1243</strain>
    </source>
</reference>
<evidence type="ECO:0000256" key="8">
    <source>
        <dbReference type="RuleBase" id="RU361165"/>
    </source>
</evidence>
<dbReference type="PROSITE" id="PS00108">
    <property type="entry name" value="PROTEIN_KINASE_ST"/>
    <property type="match status" value="1"/>
</dbReference>
<dbReference type="SUPFAM" id="SSF56112">
    <property type="entry name" value="Protein kinase-like (PK-like)"/>
    <property type="match status" value="1"/>
</dbReference>
<feature type="binding site" evidence="6">
    <location>
        <position position="52"/>
    </location>
    <ligand>
        <name>ATP</name>
        <dbReference type="ChEBI" id="CHEBI:30616"/>
    </ligand>
</feature>
<dbReference type="InterPro" id="IPR050117">
    <property type="entry name" value="MAPK"/>
</dbReference>
<accession>A0A6U1B509</accession>
<dbReference type="InterPro" id="IPR017441">
    <property type="entry name" value="Protein_kinase_ATP_BS"/>
</dbReference>
<evidence type="ECO:0000259" key="9">
    <source>
        <dbReference type="PROSITE" id="PS50011"/>
    </source>
</evidence>
<dbReference type="PROSITE" id="PS00107">
    <property type="entry name" value="PROTEIN_KINASE_ATP"/>
    <property type="match status" value="1"/>
</dbReference>
<feature type="domain" description="Protein kinase" evidence="9">
    <location>
        <begin position="22"/>
        <end position="313"/>
    </location>
</feature>
<dbReference type="SMART" id="SM00220">
    <property type="entry name" value="S_TKc"/>
    <property type="match status" value="1"/>
</dbReference>
<keyword evidence="8" id="KW-0460">Magnesium</keyword>
<dbReference type="EMBL" id="HBHJ01021194">
    <property type="protein sequence ID" value="CAD9697856.1"/>
    <property type="molecule type" value="Transcribed_RNA"/>
</dbReference>
<dbReference type="EC" id="2.7.11.24" evidence="8"/>
<dbReference type="CDD" id="cd07834">
    <property type="entry name" value="STKc_MAPK"/>
    <property type="match status" value="1"/>
</dbReference>
<evidence type="ECO:0000313" key="11">
    <source>
        <dbReference type="EMBL" id="CAD9697856.1"/>
    </source>
</evidence>
<evidence type="ECO:0000256" key="5">
    <source>
        <dbReference type="ARBA" id="ARBA00022840"/>
    </source>
</evidence>
<organism evidence="10">
    <name type="scientific">Rhizochromulina marina</name>
    <dbReference type="NCBI Taxonomy" id="1034831"/>
    <lineage>
        <taxon>Eukaryota</taxon>
        <taxon>Sar</taxon>
        <taxon>Stramenopiles</taxon>
        <taxon>Ochrophyta</taxon>
        <taxon>Dictyochophyceae</taxon>
        <taxon>Rhizochromulinales</taxon>
        <taxon>Rhizochromulina</taxon>
    </lineage>
</organism>
<evidence type="ECO:0000256" key="1">
    <source>
        <dbReference type="ARBA" id="ARBA00022527"/>
    </source>
</evidence>
<proteinExistence type="inferred from homology"/>
<dbReference type="InterPro" id="IPR000719">
    <property type="entry name" value="Prot_kinase_dom"/>
</dbReference>
<dbReference type="FunFam" id="3.30.200.20:FF:000046">
    <property type="entry name" value="Mitogen-activated protein kinase"/>
    <property type="match status" value="1"/>
</dbReference>
<sequence length="366" mass="42494">MDPRPYHEVSVGQESFYVDVRYQNLKPIGGGSYGFVCSAEDTATGERVAIKKIRRVFNDLVDAKRILREIKLLRHFQNHENIITVKDLITVPPNTIDFTDVYIITNLMESDLDRIISSRQPLTDQHFQYFLYQILRGLKYIHSASVLHRDLKPSNLLVNANCDLAICDFGLARGVDQQTQELLTEYVQTRWYRAPELLCDMANYDSQIDVWSVGCIFAEMLRRKPFFRGESPQHQLETIVSVIGLPGEDLMEKITDEPIRKALYSGAECKPYPFRSYFPRDTNPVALDLLQRMLVFDPRYRCTIDQALEHEYLADLHRQMEEPLCDTPFDFDFEKQADPGVDIPQADLQMFMFSEMQELLSQDGER</sequence>
<keyword evidence="3 6" id="KW-0547">Nucleotide-binding</keyword>
<dbReference type="PROSITE" id="PS01351">
    <property type="entry name" value="MAPK"/>
    <property type="match status" value="1"/>
</dbReference>
<comment type="catalytic activity">
    <reaction evidence="8">
        <text>L-threonyl-[protein] + ATP = O-phospho-L-threonyl-[protein] + ADP + H(+)</text>
        <dbReference type="Rhea" id="RHEA:46608"/>
        <dbReference type="Rhea" id="RHEA-COMP:11060"/>
        <dbReference type="Rhea" id="RHEA-COMP:11605"/>
        <dbReference type="ChEBI" id="CHEBI:15378"/>
        <dbReference type="ChEBI" id="CHEBI:30013"/>
        <dbReference type="ChEBI" id="CHEBI:30616"/>
        <dbReference type="ChEBI" id="CHEBI:61977"/>
        <dbReference type="ChEBI" id="CHEBI:456216"/>
        <dbReference type="EC" id="2.7.11.24"/>
    </reaction>
</comment>
<keyword evidence="4 8" id="KW-0418">Kinase</keyword>
<dbReference type="FunFam" id="1.10.510.10:FF:000040">
    <property type="entry name" value="Mitogen-activated protein kinase"/>
    <property type="match status" value="1"/>
</dbReference>
<comment type="activity regulation">
    <text evidence="8">Activated by threonine and tyrosine phosphorylation.</text>
</comment>
<evidence type="ECO:0000256" key="2">
    <source>
        <dbReference type="ARBA" id="ARBA00022679"/>
    </source>
</evidence>
<gene>
    <name evidence="10" type="ORF">RMAR1173_LOCUS14025</name>
    <name evidence="11" type="ORF">RMAR1173_LOCUS14026</name>
</gene>
<comment type="similarity">
    <text evidence="8">Belongs to the protein kinase superfamily. Ser/Thr protein kinase family. MAP kinase subfamily.</text>
</comment>
<dbReference type="Gene3D" id="3.30.200.20">
    <property type="entry name" value="Phosphorylase Kinase, domain 1"/>
    <property type="match status" value="1"/>
</dbReference>
<evidence type="ECO:0000313" key="10">
    <source>
        <dbReference type="EMBL" id="CAD9697854.1"/>
    </source>
</evidence>
<dbReference type="EMBL" id="HBHJ01021193">
    <property type="protein sequence ID" value="CAD9697854.1"/>
    <property type="molecule type" value="Transcribed_RNA"/>
</dbReference>
<evidence type="ECO:0000256" key="4">
    <source>
        <dbReference type="ARBA" id="ARBA00022777"/>
    </source>
</evidence>
<dbReference type="InterPro" id="IPR008271">
    <property type="entry name" value="Ser/Thr_kinase_AS"/>
</dbReference>
<comment type="cofactor">
    <cofactor evidence="8">
        <name>Mg(2+)</name>
        <dbReference type="ChEBI" id="CHEBI:18420"/>
    </cofactor>
</comment>
<dbReference type="InterPro" id="IPR003527">
    <property type="entry name" value="MAP_kinase_CS"/>
</dbReference>
<dbReference type="Gene3D" id="1.10.510.10">
    <property type="entry name" value="Transferase(Phosphotransferase) domain 1"/>
    <property type="match status" value="1"/>
</dbReference>
<dbReference type="PROSITE" id="PS50011">
    <property type="entry name" value="PROTEIN_KINASE_DOM"/>
    <property type="match status" value="1"/>
</dbReference>
<dbReference type="GO" id="GO:0004707">
    <property type="term" value="F:MAP kinase activity"/>
    <property type="evidence" value="ECO:0007669"/>
    <property type="project" value="UniProtKB-EC"/>
</dbReference>
<dbReference type="PANTHER" id="PTHR24055">
    <property type="entry name" value="MITOGEN-ACTIVATED PROTEIN KINASE"/>
    <property type="match status" value="1"/>
</dbReference>
<dbReference type="Pfam" id="PF00069">
    <property type="entry name" value="Pkinase"/>
    <property type="match status" value="1"/>
</dbReference>
<protein>
    <recommendedName>
        <fullName evidence="8">Mitogen-activated protein kinase</fullName>
        <ecNumber evidence="8">2.7.11.24</ecNumber>
    </recommendedName>
</protein>
<dbReference type="InterPro" id="IPR011009">
    <property type="entry name" value="Kinase-like_dom_sf"/>
</dbReference>
<keyword evidence="2 8" id="KW-0808">Transferase</keyword>
<evidence type="ECO:0000256" key="3">
    <source>
        <dbReference type="ARBA" id="ARBA00022741"/>
    </source>
</evidence>
<name>A0A6U1B509_9STRA</name>
<evidence type="ECO:0000256" key="7">
    <source>
        <dbReference type="RuleBase" id="RU000304"/>
    </source>
</evidence>
<keyword evidence="1 7" id="KW-0723">Serine/threonine-protein kinase</keyword>
<dbReference type="GO" id="GO:0005524">
    <property type="term" value="F:ATP binding"/>
    <property type="evidence" value="ECO:0007669"/>
    <property type="project" value="UniProtKB-UniRule"/>
</dbReference>
<dbReference type="AlphaFoldDB" id="A0A6U1B509"/>
<keyword evidence="5 6" id="KW-0067">ATP-binding</keyword>
<evidence type="ECO:0000256" key="6">
    <source>
        <dbReference type="PROSITE-ProRule" id="PRU10141"/>
    </source>
</evidence>